<dbReference type="Proteomes" id="UP000319731">
    <property type="component" value="Unassembled WGS sequence"/>
</dbReference>
<dbReference type="PANTHER" id="PTHR46014:SF1">
    <property type="entry name" value="TETRATRICOPEPTIDE REPEAT PROTEIN 1"/>
    <property type="match status" value="1"/>
</dbReference>
<dbReference type="AlphaFoldDB" id="A0A507BND4"/>
<dbReference type="GeneID" id="42006761"/>
<dbReference type="PANTHER" id="PTHR46014">
    <property type="entry name" value="TETRATRICOPEPTIDE REPEAT PROTEIN 1"/>
    <property type="match status" value="1"/>
</dbReference>
<dbReference type="InterPro" id="IPR052769">
    <property type="entry name" value="TPR_domain_protein"/>
</dbReference>
<protein>
    <submittedName>
        <fullName evidence="3">Uncharacterized protein</fullName>
    </submittedName>
</protein>
<dbReference type="SMART" id="SM00028">
    <property type="entry name" value="TPR"/>
    <property type="match status" value="3"/>
</dbReference>
<evidence type="ECO:0000313" key="4">
    <source>
        <dbReference type="Proteomes" id="UP000319731"/>
    </source>
</evidence>
<evidence type="ECO:0000256" key="2">
    <source>
        <dbReference type="SAM" id="MobiDB-lite"/>
    </source>
</evidence>
<organism evidence="3 4">
    <name type="scientific">Synchytrium microbalum</name>
    <dbReference type="NCBI Taxonomy" id="1806994"/>
    <lineage>
        <taxon>Eukaryota</taxon>
        <taxon>Fungi</taxon>
        <taxon>Fungi incertae sedis</taxon>
        <taxon>Chytridiomycota</taxon>
        <taxon>Chytridiomycota incertae sedis</taxon>
        <taxon>Chytridiomycetes</taxon>
        <taxon>Synchytriales</taxon>
        <taxon>Synchytriaceae</taxon>
        <taxon>Synchytrium</taxon>
    </lineage>
</organism>
<dbReference type="Gene3D" id="1.25.40.10">
    <property type="entry name" value="Tetratricopeptide repeat domain"/>
    <property type="match status" value="1"/>
</dbReference>
<reference evidence="3 4" key="1">
    <citation type="journal article" date="2019" name="Sci. Rep.">
        <title>Comparative genomics of chytrid fungi reveal insights into the obligate biotrophic and pathogenic lifestyle of Synchytrium endobioticum.</title>
        <authorList>
            <person name="van de Vossenberg B.T.L.H."/>
            <person name="Warris S."/>
            <person name="Nguyen H.D.T."/>
            <person name="van Gent-Pelzer M.P.E."/>
            <person name="Joly D.L."/>
            <person name="van de Geest H.C."/>
            <person name="Bonants P.J.M."/>
            <person name="Smith D.S."/>
            <person name="Levesque C.A."/>
            <person name="van der Lee T.A.J."/>
        </authorList>
    </citation>
    <scope>NUCLEOTIDE SEQUENCE [LARGE SCALE GENOMIC DNA]</scope>
    <source>
        <strain evidence="3 4">JEL517</strain>
    </source>
</reference>
<dbReference type="EMBL" id="QEAO01000052">
    <property type="protein sequence ID" value="TPX31007.1"/>
    <property type="molecule type" value="Genomic_DNA"/>
</dbReference>
<keyword evidence="4" id="KW-1185">Reference proteome</keyword>
<proteinExistence type="predicted"/>
<keyword evidence="1" id="KW-0802">TPR repeat</keyword>
<evidence type="ECO:0000313" key="3">
    <source>
        <dbReference type="EMBL" id="TPX31007.1"/>
    </source>
</evidence>
<feature type="compositionally biased region" description="Polar residues" evidence="2">
    <location>
        <begin position="8"/>
        <end position="21"/>
    </location>
</feature>
<feature type="compositionally biased region" description="Low complexity" evidence="2">
    <location>
        <begin position="59"/>
        <end position="73"/>
    </location>
</feature>
<accession>A0A507BND4</accession>
<dbReference type="InterPro" id="IPR019734">
    <property type="entry name" value="TPR_rpt"/>
</dbReference>
<feature type="region of interest" description="Disordered" evidence="2">
    <location>
        <begin position="1"/>
        <end position="83"/>
    </location>
</feature>
<gene>
    <name evidence="3" type="ORF">SmJEL517_g05538</name>
</gene>
<name>A0A507BND4_9FUNG</name>
<dbReference type="OrthoDB" id="1872379at2759"/>
<sequence>MLGPTDPVNESLQQSAGSSSHFGFPDSDDESFHSAKEDTDDTFIYEKSEAESIPEPQLAASSSATSPNISTSNNDRKDPWSIPPITEIKTRKAYSGPSEEAELSQIEAELELTEEELATLKGRSLDEKESGNVHFKKQEYEEAIGRYQNALDICPLRFKSERAVFHSNIAACHFLKQEWEKTVSSCTKAIELNPVYLQALRRRASANDKIGRASALTSALEDYKKVLLLDPSNKEASKAINTLPKRIELRMEEEKEEMMGKLKELGNQFLGMFGMSTDNFQMKQDEKGGYSLNIQK</sequence>
<comment type="caution">
    <text evidence="3">The sequence shown here is derived from an EMBL/GenBank/DDBJ whole genome shotgun (WGS) entry which is preliminary data.</text>
</comment>
<dbReference type="SUPFAM" id="SSF48452">
    <property type="entry name" value="TPR-like"/>
    <property type="match status" value="1"/>
</dbReference>
<dbReference type="STRING" id="1806994.A0A507BND4"/>
<dbReference type="PROSITE" id="PS50005">
    <property type="entry name" value="TPR"/>
    <property type="match status" value="1"/>
</dbReference>
<dbReference type="RefSeq" id="XP_031022537.1">
    <property type="nucleotide sequence ID" value="XM_031171464.1"/>
</dbReference>
<feature type="repeat" description="TPR" evidence="1">
    <location>
        <begin position="124"/>
        <end position="157"/>
    </location>
</feature>
<dbReference type="InterPro" id="IPR011990">
    <property type="entry name" value="TPR-like_helical_dom_sf"/>
</dbReference>
<evidence type="ECO:0000256" key="1">
    <source>
        <dbReference type="PROSITE-ProRule" id="PRU00339"/>
    </source>
</evidence>